<name>A0A2U1KII1_ARTAN</name>
<evidence type="ECO:0000313" key="1">
    <source>
        <dbReference type="EMBL" id="PWA36542.1"/>
    </source>
</evidence>
<proteinExistence type="predicted"/>
<dbReference type="STRING" id="35608.A0A2U1KII1"/>
<dbReference type="OrthoDB" id="1728725at2759"/>
<dbReference type="PANTHER" id="PTHR32002">
    <property type="entry name" value="PROTEIN NLP8"/>
    <property type="match status" value="1"/>
</dbReference>
<protein>
    <submittedName>
        <fullName evidence="1">GAF domain-like protein</fullName>
    </submittedName>
</protein>
<gene>
    <name evidence="1" type="ORF">CTI12_AA598880</name>
</gene>
<dbReference type="Proteomes" id="UP000245207">
    <property type="component" value="Unassembled WGS sequence"/>
</dbReference>
<dbReference type="AlphaFoldDB" id="A0A2U1KII1"/>
<dbReference type="EMBL" id="PKPP01018027">
    <property type="protein sequence ID" value="PWA36542.1"/>
    <property type="molecule type" value="Genomic_DNA"/>
</dbReference>
<reference evidence="1 2" key="1">
    <citation type="journal article" date="2018" name="Mol. Plant">
        <title>The genome of Artemisia annua provides insight into the evolution of Asteraceae family and artemisinin biosynthesis.</title>
        <authorList>
            <person name="Shen Q."/>
            <person name="Zhang L."/>
            <person name="Liao Z."/>
            <person name="Wang S."/>
            <person name="Yan T."/>
            <person name="Shi P."/>
            <person name="Liu M."/>
            <person name="Fu X."/>
            <person name="Pan Q."/>
            <person name="Wang Y."/>
            <person name="Lv Z."/>
            <person name="Lu X."/>
            <person name="Zhang F."/>
            <person name="Jiang W."/>
            <person name="Ma Y."/>
            <person name="Chen M."/>
            <person name="Hao X."/>
            <person name="Li L."/>
            <person name="Tang Y."/>
            <person name="Lv G."/>
            <person name="Zhou Y."/>
            <person name="Sun X."/>
            <person name="Brodelius P.E."/>
            <person name="Rose J.K.C."/>
            <person name="Tang K."/>
        </authorList>
    </citation>
    <scope>NUCLEOTIDE SEQUENCE [LARGE SCALE GENOMIC DNA]</scope>
    <source>
        <strain evidence="2">cv. Huhao1</strain>
        <tissue evidence="1">Leaf</tissue>
    </source>
</reference>
<dbReference type="PANTHER" id="PTHR32002:SF35">
    <property type="entry name" value="PROTEIN NLP6"/>
    <property type="match status" value="1"/>
</dbReference>
<accession>A0A2U1KII1</accession>
<comment type="caution">
    <text evidence="1">The sequence shown here is derived from an EMBL/GenBank/DDBJ whole genome shotgun (WGS) entry which is preliminary data.</text>
</comment>
<evidence type="ECO:0000313" key="2">
    <source>
        <dbReference type="Proteomes" id="UP000245207"/>
    </source>
</evidence>
<dbReference type="GO" id="GO:0003700">
    <property type="term" value="F:DNA-binding transcription factor activity"/>
    <property type="evidence" value="ECO:0007669"/>
    <property type="project" value="InterPro"/>
</dbReference>
<organism evidence="1 2">
    <name type="scientific">Artemisia annua</name>
    <name type="common">Sweet wormwood</name>
    <dbReference type="NCBI Taxonomy" id="35608"/>
    <lineage>
        <taxon>Eukaryota</taxon>
        <taxon>Viridiplantae</taxon>
        <taxon>Streptophyta</taxon>
        <taxon>Embryophyta</taxon>
        <taxon>Tracheophyta</taxon>
        <taxon>Spermatophyta</taxon>
        <taxon>Magnoliopsida</taxon>
        <taxon>eudicotyledons</taxon>
        <taxon>Gunneridae</taxon>
        <taxon>Pentapetalae</taxon>
        <taxon>asterids</taxon>
        <taxon>campanulids</taxon>
        <taxon>Asterales</taxon>
        <taxon>Asteraceae</taxon>
        <taxon>Asteroideae</taxon>
        <taxon>Anthemideae</taxon>
        <taxon>Artemisiinae</taxon>
        <taxon>Artemisia</taxon>
    </lineage>
</organism>
<sequence length="266" mass="30431">MDYVSGDSEVDFYDNYEYVQAPTPEFPKISKLKVFYYNHVPRPPTTTNDVLCQRICIALSAISFHDQFVFAQFWAAIEFGSCTVLTTRGQPFGVSVYTKEFWSYRIACLDYNSYVYHKGNEKKVCIGPPARVFLTCSPEWTKDVILYNDKVYPQRLDGLLSKIRGSLAMAVIEGNRCKGVVEIVMTNYKDNFLHEMHEVCRALEGVGLQSSADQNENINIETYEHHPRIRSRETKSSCITRNALTNLFGLSKADAAKRCGRKLHFL</sequence>
<keyword evidence="2" id="KW-1185">Reference proteome</keyword>
<dbReference type="InterPro" id="IPR045012">
    <property type="entry name" value="NLP"/>
</dbReference>